<dbReference type="GO" id="GO:0016020">
    <property type="term" value="C:membrane"/>
    <property type="evidence" value="ECO:0007669"/>
    <property type="project" value="UniProtKB-SubCell"/>
</dbReference>
<keyword evidence="5" id="KW-0813">Transport</keyword>
<feature type="domain" description="Neurotransmitter-gated ion-channel ligand-binding" evidence="6">
    <location>
        <begin position="30"/>
        <end position="226"/>
    </location>
</feature>
<dbReference type="PRINTS" id="PR00252">
    <property type="entry name" value="NRIONCHANNEL"/>
</dbReference>
<keyword evidence="4 5" id="KW-0472">Membrane</keyword>
<comment type="subcellular location">
    <subcellularLocation>
        <location evidence="1">Membrane</location>
        <topology evidence="1">Multi-pass membrane protein</topology>
    </subcellularLocation>
</comment>
<comment type="similarity">
    <text evidence="5">Belongs to the ligand-gated ion channel (TC 1.A.9) family.</text>
</comment>
<dbReference type="InterPro" id="IPR036734">
    <property type="entry name" value="Neur_chan_lig-bd_sf"/>
</dbReference>
<dbReference type="PROSITE" id="PS00236">
    <property type="entry name" value="NEUROTR_ION_CHANNEL"/>
    <property type="match status" value="1"/>
</dbReference>
<keyword evidence="3 5" id="KW-1133">Transmembrane helix</keyword>
<dbReference type="InterPro" id="IPR006202">
    <property type="entry name" value="Neur_chan_lig-bd"/>
</dbReference>
<feature type="transmembrane region" description="Helical" evidence="5">
    <location>
        <begin position="362"/>
        <end position="384"/>
    </location>
</feature>
<dbReference type="Gene3D" id="2.70.170.10">
    <property type="entry name" value="Neurotransmitter-gated ion-channel ligand-binding domain"/>
    <property type="match status" value="1"/>
</dbReference>
<evidence type="ECO:0000259" key="6">
    <source>
        <dbReference type="Pfam" id="PF02931"/>
    </source>
</evidence>
<name>A0A6J8BNP5_MYTCO</name>
<organism evidence="7 8">
    <name type="scientific">Mytilus coruscus</name>
    <name type="common">Sea mussel</name>
    <dbReference type="NCBI Taxonomy" id="42192"/>
    <lineage>
        <taxon>Eukaryota</taxon>
        <taxon>Metazoa</taxon>
        <taxon>Spiralia</taxon>
        <taxon>Lophotrochozoa</taxon>
        <taxon>Mollusca</taxon>
        <taxon>Bivalvia</taxon>
        <taxon>Autobranchia</taxon>
        <taxon>Pteriomorphia</taxon>
        <taxon>Mytilida</taxon>
        <taxon>Mytiloidea</taxon>
        <taxon>Mytilidae</taxon>
        <taxon>Mytilinae</taxon>
        <taxon>Mytilus</taxon>
    </lineage>
</organism>
<dbReference type="InterPro" id="IPR036719">
    <property type="entry name" value="Neuro-gated_channel_TM_sf"/>
</dbReference>
<dbReference type="GO" id="GO:0005230">
    <property type="term" value="F:extracellular ligand-gated monoatomic ion channel activity"/>
    <property type="evidence" value="ECO:0007669"/>
    <property type="project" value="InterPro"/>
</dbReference>
<keyword evidence="8" id="KW-1185">Reference proteome</keyword>
<proteinExistence type="inferred from homology"/>
<dbReference type="GO" id="GO:0004888">
    <property type="term" value="F:transmembrane signaling receptor activity"/>
    <property type="evidence" value="ECO:0007669"/>
    <property type="project" value="InterPro"/>
</dbReference>
<evidence type="ECO:0000313" key="7">
    <source>
        <dbReference type="EMBL" id="CAC5384720.1"/>
    </source>
</evidence>
<keyword evidence="5" id="KW-0406">Ion transport</keyword>
<dbReference type="InterPro" id="IPR006201">
    <property type="entry name" value="Neur_channel"/>
</dbReference>
<dbReference type="InterPro" id="IPR018000">
    <property type="entry name" value="Neurotransmitter_ion_chnl_CS"/>
</dbReference>
<dbReference type="CDD" id="cd19051">
    <property type="entry name" value="LGIC_TM_cation"/>
    <property type="match status" value="1"/>
</dbReference>
<evidence type="ECO:0000256" key="2">
    <source>
        <dbReference type="ARBA" id="ARBA00022692"/>
    </source>
</evidence>
<dbReference type="AlphaFoldDB" id="A0A6J8BNP5"/>
<sequence length="404" mass="47551">MNETFVFLIIYFICVSTSYSQTLYERKALKKYLFTTQDYDVTIKPTLNQTVPIKVKMGLQLTTFIELNEAEGKLVTMGFIRMKWKDELLTWSPRDYGGIRQIDVPQNLIWKPEIFLTNSFKDFKSIESETISARITFKGDVIWIRYQMFETNCFIDLTNYPFDIQKCHFSFLVCNREDVQLEFDYEIDILANKFDGNGIWNMPSENTEITNPYETEIYIVIEFKREVWFFVVNLIVPLLSLALLNKFTFIVPVGSERIAFTTTAWLSYIVYLTLIATEVSARSDSVPTLSIYLTIQIATGTLIVILTLFQSRLAAYPKYLSFKRLRIWRNLFIFMKPDVTVKDINGLYKLKSEDFLYILDRYLFRIFLIGYAVESIVTFGWMFVERMLRATVDGINETLQFFFD</sequence>
<accession>A0A6J8BNP5</accession>
<feature type="chain" id="PRO_5027135732" description="Neurotransmitter-gated ion-channel ligand-binding domain-containing protein" evidence="5">
    <location>
        <begin position="21"/>
        <end position="404"/>
    </location>
</feature>
<feature type="transmembrane region" description="Helical" evidence="5">
    <location>
        <begin position="227"/>
        <end position="245"/>
    </location>
</feature>
<dbReference type="SUPFAM" id="SSF90112">
    <property type="entry name" value="Neurotransmitter-gated ion-channel transmembrane pore"/>
    <property type="match status" value="1"/>
</dbReference>
<feature type="transmembrane region" description="Helical" evidence="5">
    <location>
        <begin position="289"/>
        <end position="309"/>
    </location>
</feature>
<reference evidence="7 8" key="1">
    <citation type="submission" date="2020-06" db="EMBL/GenBank/DDBJ databases">
        <authorList>
            <person name="Li R."/>
            <person name="Bekaert M."/>
        </authorList>
    </citation>
    <scope>NUCLEOTIDE SEQUENCE [LARGE SCALE GENOMIC DNA]</scope>
    <source>
        <strain evidence="8">wild</strain>
    </source>
</reference>
<dbReference type="Gene3D" id="1.20.58.390">
    <property type="entry name" value="Neurotransmitter-gated ion-channel transmembrane domain"/>
    <property type="match status" value="1"/>
</dbReference>
<keyword evidence="2 5" id="KW-0812">Transmembrane</keyword>
<evidence type="ECO:0000256" key="3">
    <source>
        <dbReference type="ARBA" id="ARBA00022989"/>
    </source>
</evidence>
<keyword evidence="5" id="KW-0732">Signal</keyword>
<dbReference type="PANTHER" id="PTHR18945">
    <property type="entry name" value="NEUROTRANSMITTER GATED ION CHANNEL"/>
    <property type="match status" value="1"/>
</dbReference>
<evidence type="ECO:0000256" key="5">
    <source>
        <dbReference type="RuleBase" id="RU000687"/>
    </source>
</evidence>
<dbReference type="Pfam" id="PF02931">
    <property type="entry name" value="Neur_chan_LBD"/>
    <property type="match status" value="1"/>
</dbReference>
<feature type="signal peptide" evidence="5">
    <location>
        <begin position="1"/>
        <end position="20"/>
    </location>
</feature>
<dbReference type="Proteomes" id="UP000507470">
    <property type="component" value="Unassembled WGS sequence"/>
</dbReference>
<evidence type="ECO:0000313" key="8">
    <source>
        <dbReference type="Proteomes" id="UP000507470"/>
    </source>
</evidence>
<evidence type="ECO:0000256" key="4">
    <source>
        <dbReference type="ARBA" id="ARBA00023136"/>
    </source>
</evidence>
<protein>
    <recommendedName>
        <fullName evidence="6">Neurotransmitter-gated ion-channel ligand-binding domain-containing protein</fullName>
    </recommendedName>
</protein>
<gene>
    <name evidence="7" type="ORF">MCOR_20331</name>
</gene>
<dbReference type="CDD" id="cd18989">
    <property type="entry name" value="LGIC_ECD_cation"/>
    <property type="match status" value="1"/>
</dbReference>
<dbReference type="SUPFAM" id="SSF63712">
    <property type="entry name" value="Nicotinic receptor ligand binding domain-like"/>
    <property type="match status" value="1"/>
</dbReference>
<feature type="transmembrane region" description="Helical" evidence="5">
    <location>
        <begin position="257"/>
        <end position="277"/>
    </location>
</feature>
<dbReference type="InterPro" id="IPR038050">
    <property type="entry name" value="Neuro_actylchol_rec"/>
</dbReference>
<dbReference type="OrthoDB" id="6160691at2759"/>
<dbReference type="FunFam" id="2.70.170.10:FF:000028">
    <property type="entry name" value="AcetylCholine Receptor"/>
    <property type="match status" value="1"/>
</dbReference>
<evidence type="ECO:0000256" key="1">
    <source>
        <dbReference type="ARBA" id="ARBA00004141"/>
    </source>
</evidence>
<dbReference type="EMBL" id="CACVKT020003633">
    <property type="protein sequence ID" value="CAC5384720.1"/>
    <property type="molecule type" value="Genomic_DNA"/>
</dbReference>
<keyword evidence="5" id="KW-0407">Ion channel</keyword>